<keyword evidence="15" id="KW-1185">Reference proteome</keyword>
<evidence type="ECO:0000256" key="13">
    <source>
        <dbReference type="PIRNR" id="PIRNR006446"/>
    </source>
</evidence>
<keyword evidence="6 13" id="KW-0349">Heme</keyword>
<keyword evidence="8 13" id="KW-0479">Metal-binding</keyword>
<evidence type="ECO:0000256" key="10">
    <source>
        <dbReference type="ARBA" id="ARBA00022989"/>
    </source>
</evidence>
<dbReference type="AlphaFoldDB" id="A0A1R1MMP1"/>
<feature type="transmembrane region" description="Helical" evidence="13">
    <location>
        <begin position="338"/>
        <end position="357"/>
    </location>
</feature>
<dbReference type="GO" id="GO:0046872">
    <property type="term" value="F:metal ion binding"/>
    <property type="evidence" value="ECO:0007669"/>
    <property type="project" value="UniProtKB-UniRule"/>
</dbReference>
<dbReference type="GO" id="GO:0020037">
    <property type="term" value="F:heme binding"/>
    <property type="evidence" value="ECO:0007669"/>
    <property type="project" value="TreeGrafter"/>
</dbReference>
<comment type="subcellular location">
    <subcellularLocation>
        <location evidence="1">Cell inner membrane</location>
        <topology evidence="1">Multi-pass membrane protein</topology>
    </subcellularLocation>
</comment>
<feature type="transmembrane region" description="Helical" evidence="13">
    <location>
        <begin position="92"/>
        <end position="116"/>
    </location>
</feature>
<comment type="similarity">
    <text evidence="2 13">Belongs to the cytochrome ubiquinol oxidase subunit 1 family.</text>
</comment>
<feature type="transmembrane region" description="Helical" evidence="13">
    <location>
        <begin position="369"/>
        <end position="388"/>
    </location>
</feature>
<feature type="transmembrane region" description="Helical" evidence="13">
    <location>
        <begin position="128"/>
        <end position="151"/>
    </location>
</feature>
<evidence type="ECO:0000256" key="5">
    <source>
        <dbReference type="ARBA" id="ARBA00022519"/>
    </source>
</evidence>
<dbReference type="STRING" id="1914305.BLW93_02625"/>
<dbReference type="Proteomes" id="UP000187408">
    <property type="component" value="Unassembled WGS sequence"/>
</dbReference>
<feature type="transmembrane region" description="Helical" evidence="13">
    <location>
        <begin position="425"/>
        <end position="447"/>
    </location>
</feature>
<reference evidence="14 15" key="1">
    <citation type="submission" date="2016-10" db="EMBL/GenBank/DDBJ databases">
        <title>Genome sequence of a sulfur-reducing bacterium Desulfurobacterium indicum K6013.</title>
        <authorList>
            <person name="Cao J."/>
            <person name="Shao Z."/>
            <person name="Alain K."/>
            <person name="Jebbar M."/>
        </authorList>
    </citation>
    <scope>NUCLEOTIDE SEQUENCE [LARGE SCALE GENOMIC DNA]</scope>
    <source>
        <strain evidence="14 15">K6013</strain>
    </source>
</reference>
<dbReference type="RefSeq" id="WP_076712564.1">
    <property type="nucleotide sequence ID" value="NZ_MOEN01000006.1"/>
</dbReference>
<dbReference type="OrthoDB" id="9807042at2"/>
<keyword evidence="11 13" id="KW-0408">Iron</keyword>
<dbReference type="GO" id="GO:0009055">
    <property type="term" value="F:electron transfer activity"/>
    <property type="evidence" value="ECO:0007669"/>
    <property type="project" value="UniProtKB-UniRule"/>
</dbReference>
<gene>
    <name evidence="14" type="ORF">BLW93_02625</name>
</gene>
<evidence type="ECO:0000313" key="14">
    <source>
        <dbReference type="EMBL" id="OMH40954.1"/>
    </source>
</evidence>
<feature type="transmembrane region" description="Helical" evidence="13">
    <location>
        <begin position="186"/>
        <end position="210"/>
    </location>
</feature>
<evidence type="ECO:0000256" key="11">
    <source>
        <dbReference type="ARBA" id="ARBA00023004"/>
    </source>
</evidence>
<sequence length="457" mass="50886">MDFLLTLSRLQFAMTAFFHFIFVPLTLGLSTLIAIMLTIYYKTGNETYKEMAKFWTKLFAINFAIGVATGIVHEFEFGMNWSVYSRFVGDIFGAPLAFEGLMAFFLESTFIGILIFGWDRVPQKVHLLAAWLTAIGSNISAFWILVANGWMQHPVGSKLVEGLAGKKAVLTNFASIVLNPVADTKFMHTITAGFILSAIFVLSISAYHLLKGNNIDLFKKSAFIAIVFGLMASVAEMGIGHVHTIEVAKVQPTKIAAAEALWETKKGPAIAIAAWADQKGQRNVFEIPSIPGSLSMMLYNSPSAEVKGLKDLQKEFEKVWGPGNYIPPVNITFWSFHLMIYLGMFFVLLFAVGLLKFKNLENSKTYLKIALFSLPLPYIANWLGWAMAEVGRQPWIVYPLNWKDNTSVALKTAEAVSKITNFEILTSYVIFLVIFTGLAIADFYLLAKYASKAPENH</sequence>
<evidence type="ECO:0000256" key="1">
    <source>
        <dbReference type="ARBA" id="ARBA00004429"/>
    </source>
</evidence>
<dbReference type="PANTHER" id="PTHR30365:SF0">
    <property type="entry name" value="CYTOCHROME BD-I UBIQUINOL OXIDASE SUBUNIT 1"/>
    <property type="match status" value="1"/>
</dbReference>
<evidence type="ECO:0000256" key="12">
    <source>
        <dbReference type="ARBA" id="ARBA00023136"/>
    </source>
</evidence>
<evidence type="ECO:0000256" key="3">
    <source>
        <dbReference type="ARBA" id="ARBA00022448"/>
    </source>
</evidence>
<keyword evidence="3 13" id="KW-0813">Transport</keyword>
<dbReference type="GO" id="GO:0005886">
    <property type="term" value="C:plasma membrane"/>
    <property type="evidence" value="ECO:0007669"/>
    <property type="project" value="UniProtKB-SubCell"/>
</dbReference>
<dbReference type="PANTHER" id="PTHR30365">
    <property type="entry name" value="CYTOCHROME D UBIQUINOL OXIDASE"/>
    <property type="match status" value="1"/>
</dbReference>
<dbReference type="GO" id="GO:0070069">
    <property type="term" value="C:cytochrome complex"/>
    <property type="evidence" value="ECO:0007669"/>
    <property type="project" value="UniProtKB-UniRule"/>
</dbReference>
<name>A0A1R1MMP1_9BACT</name>
<proteinExistence type="inferred from homology"/>
<dbReference type="PIRSF" id="PIRSF006446">
    <property type="entry name" value="Cyt_quinol_oxidase_1"/>
    <property type="match status" value="1"/>
</dbReference>
<feature type="transmembrane region" description="Helical" evidence="13">
    <location>
        <begin position="12"/>
        <end position="42"/>
    </location>
</feature>
<dbReference type="InterPro" id="IPR002585">
    <property type="entry name" value="Cyt-d_ubiquinol_oxidase_su_1"/>
</dbReference>
<dbReference type="GO" id="GO:0016682">
    <property type="term" value="F:oxidoreductase activity, acting on diphenols and related substances as donors, oxygen as acceptor"/>
    <property type="evidence" value="ECO:0007669"/>
    <property type="project" value="TreeGrafter"/>
</dbReference>
<accession>A0A1R1MMP1</accession>
<keyword evidence="12 13" id="KW-0472">Membrane</keyword>
<dbReference type="GO" id="GO:0019646">
    <property type="term" value="P:aerobic electron transport chain"/>
    <property type="evidence" value="ECO:0007669"/>
    <property type="project" value="InterPro"/>
</dbReference>
<keyword evidence="7 13" id="KW-0812">Transmembrane</keyword>
<keyword evidence="4 13" id="KW-1003">Cell membrane</keyword>
<comment type="caution">
    <text evidence="14">The sequence shown here is derived from an EMBL/GenBank/DDBJ whole genome shotgun (WGS) entry which is preliminary data.</text>
</comment>
<keyword evidence="5" id="KW-0997">Cell inner membrane</keyword>
<evidence type="ECO:0000256" key="8">
    <source>
        <dbReference type="ARBA" id="ARBA00022723"/>
    </source>
</evidence>
<evidence type="ECO:0000256" key="6">
    <source>
        <dbReference type="ARBA" id="ARBA00022617"/>
    </source>
</evidence>
<organism evidence="14 15">
    <name type="scientific">Desulfurobacterium indicum</name>
    <dbReference type="NCBI Taxonomy" id="1914305"/>
    <lineage>
        <taxon>Bacteria</taxon>
        <taxon>Pseudomonadati</taxon>
        <taxon>Aquificota</taxon>
        <taxon>Aquificia</taxon>
        <taxon>Desulfurobacteriales</taxon>
        <taxon>Desulfurobacteriaceae</taxon>
        <taxon>Desulfurobacterium</taxon>
    </lineage>
</organism>
<evidence type="ECO:0000256" key="2">
    <source>
        <dbReference type="ARBA" id="ARBA00009819"/>
    </source>
</evidence>
<feature type="transmembrane region" description="Helical" evidence="13">
    <location>
        <begin position="222"/>
        <end position="242"/>
    </location>
</feature>
<keyword evidence="10 13" id="KW-1133">Transmembrane helix</keyword>
<dbReference type="EMBL" id="MOEN01000006">
    <property type="protein sequence ID" value="OMH40954.1"/>
    <property type="molecule type" value="Genomic_DNA"/>
</dbReference>
<feature type="transmembrane region" description="Helical" evidence="13">
    <location>
        <begin position="54"/>
        <end position="72"/>
    </location>
</feature>
<evidence type="ECO:0000256" key="4">
    <source>
        <dbReference type="ARBA" id="ARBA00022475"/>
    </source>
</evidence>
<dbReference type="Pfam" id="PF01654">
    <property type="entry name" value="Cyt_bd_oxida_I"/>
    <property type="match status" value="1"/>
</dbReference>
<protein>
    <submittedName>
        <fullName evidence="14">Cytochrome ubiquinol oxidase subunit I</fullName>
    </submittedName>
</protein>
<keyword evidence="9 13" id="KW-0249">Electron transport</keyword>
<evidence type="ECO:0000256" key="9">
    <source>
        <dbReference type="ARBA" id="ARBA00022982"/>
    </source>
</evidence>
<evidence type="ECO:0000313" key="15">
    <source>
        <dbReference type="Proteomes" id="UP000187408"/>
    </source>
</evidence>
<evidence type="ECO:0000256" key="7">
    <source>
        <dbReference type="ARBA" id="ARBA00022692"/>
    </source>
</evidence>